<evidence type="ECO:0000256" key="1">
    <source>
        <dbReference type="SAM" id="SignalP"/>
    </source>
</evidence>
<proteinExistence type="predicted"/>
<dbReference type="KEGG" id="vab:WPS_25630"/>
<feature type="chain" id="PRO_5043037691" evidence="1">
    <location>
        <begin position="25"/>
        <end position="161"/>
    </location>
</feature>
<keyword evidence="1" id="KW-0732">Signal</keyword>
<evidence type="ECO:0000313" key="2">
    <source>
        <dbReference type="EMBL" id="BDE07287.1"/>
    </source>
</evidence>
<dbReference type="RefSeq" id="WP_317994890.1">
    <property type="nucleotide sequence ID" value="NZ_AP025523.1"/>
</dbReference>
<dbReference type="Proteomes" id="UP001317532">
    <property type="component" value="Chromosome"/>
</dbReference>
<evidence type="ECO:0000313" key="3">
    <source>
        <dbReference type="Proteomes" id="UP001317532"/>
    </source>
</evidence>
<dbReference type="EMBL" id="AP025523">
    <property type="protein sequence ID" value="BDE07287.1"/>
    <property type="molecule type" value="Genomic_DNA"/>
</dbReference>
<accession>A0AAN2CB35</accession>
<sequence length="161" mass="16619">MRIHSVSPSRIVRALLFCVPFVVAAGCGGGGASSGTGAVPISNGLCDPGTAVQLARPSSGQFGVSTGTGVIEIVANGNSNNLYSSYTMYDVILQSNFGQQIVTSPLNLTSDPGGPKPYASDYYYSANLNGQTLQSGATYSAYLNIFNSPCQQPFPLGSFST</sequence>
<keyword evidence="3" id="KW-1185">Reference proteome</keyword>
<feature type="signal peptide" evidence="1">
    <location>
        <begin position="1"/>
        <end position="24"/>
    </location>
</feature>
<reference evidence="2 3" key="1">
    <citation type="journal article" date="2022" name="ISME Commun">
        <title>Vulcanimicrobium alpinus gen. nov. sp. nov., the first cultivated representative of the candidate phylum 'Eremiobacterota', is a metabolically versatile aerobic anoxygenic phototroph.</title>
        <authorList>
            <person name="Yabe S."/>
            <person name="Muto K."/>
            <person name="Abe K."/>
            <person name="Yokota A."/>
            <person name="Staudigel H."/>
            <person name="Tebo B.M."/>
        </authorList>
    </citation>
    <scope>NUCLEOTIDE SEQUENCE [LARGE SCALE GENOMIC DNA]</scope>
    <source>
        <strain evidence="2 3">WC8-2</strain>
    </source>
</reference>
<name>A0AAN2CB35_UNVUL</name>
<dbReference type="AlphaFoldDB" id="A0AAN2CB35"/>
<organism evidence="2 3">
    <name type="scientific">Vulcanimicrobium alpinum</name>
    <dbReference type="NCBI Taxonomy" id="3016050"/>
    <lineage>
        <taxon>Bacteria</taxon>
        <taxon>Bacillati</taxon>
        <taxon>Vulcanimicrobiota</taxon>
        <taxon>Vulcanimicrobiia</taxon>
        <taxon>Vulcanimicrobiales</taxon>
        <taxon>Vulcanimicrobiaceae</taxon>
        <taxon>Vulcanimicrobium</taxon>
    </lineage>
</organism>
<gene>
    <name evidence="2" type="ORF">WPS_25630</name>
</gene>
<dbReference type="PROSITE" id="PS51257">
    <property type="entry name" value="PROKAR_LIPOPROTEIN"/>
    <property type="match status" value="1"/>
</dbReference>
<protein>
    <submittedName>
        <fullName evidence="2">Uncharacterized protein</fullName>
    </submittedName>
</protein>